<gene>
    <name evidence="2" type="ORF">GETHPA_27060</name>
</gene>
<evidence type="ECO:0000313" key="3">
    <source>
        <dbReference type="Proteomes" id="UP001165089"/>
    </source>
</evidence>
<dbReference type="Gene3D" id="1.10.530.10">
    <property type="match status" value="1"/>
</dbReference>
<keyword evidence="3" id="KW-1185">Reference proteome</keyword>
<evidence type="ECO:0000259" key="1">
    <source>
        <dbReference type="Pfam" id="PF00182"/>
    </source>
</evidence>
<dbReference type="RefSeq" id="WP_285727162.1">
    <property type="nucleotide sequence ID" value="NZ_BSDD01000005.1"/>
</dbReference>
<reference evidence="2 3" key="1">
    <citation type="journal article" date="2023" name="Antonie Van Leeuwenhoek">
        <title>Mesoterricola silvestris gen. nov., sp. nov., Mesoterricola sediminis sp. nov., Geothrix oryzae sp. nov., Geothrix edaphica sp. nov., Geothrix rubra sp. nov., and Geothrix limicola sp. nov., six novel members of Acidobacteriota isolated from soils.</title>
        <authorList>
            <person name="Itoh H."/>
            <person name="Sugisawa Y."/>
            <person name="Mise K."/>
            <person name="Xu Z."/>
            <person name="Kuniyasu M."/>
            <person name="Ushijima N."/>
            <person name="Kawano K."/>
            <person name="Kobayashi E."/>
            <person name="Shiratori Y."/>
            <person name="Masuda Y."/>
            <person name="Senoo K."/>
        </authorList>
    </citation>
    <scope>NUCLEOTIDE SEQUENCE [LARGE SCALE GENOMIC DNA]</scope>
    <source>
        <strain evidence="2 3">Red803</strain>
    </source>
</reference>
<dbReference type="SUPFAM" id="SSF53955">
    <property type="entry name" value="Lysozyme-like"/>
    <property type="match status" value="1"/>
</dbReference>
<evidence type="ECO:0000313" key="2">
    <source>
        <dbReference type="EMBL" id="GLH71173.1"/>
    </source>
</evidence>
<accession>A0ABQ5Q9S8</accession>
<organism evidence="2 3">
    <name type="scientific">Geothrix rubra</name>
    <dbReference type="NCBI Taxonomy" id="2927977"/>
    <lineage>
        <taxon>Bacteria</taxon>
        <taxon>Pseudomonadati</taxon>
        <taxon>Acidobacteriota</taxon>
        <taxon>Holophagae</taxon>
        <taxon>Holophagales</taxon>
        <taxon>Holophagaceae</taxon>
        <taxon>Geothrix</taxon>
    </lineage>
</organism>
<sequence>MHFTADVIAATLHAPAANVEKHWPLVAGALAALQIDDPATEVAAIATIGTEGYTFAPEREAGSEGYFRRVYEFKRSLGNTESGDGAKYCGRGFIPILGRSEYAQYGKLIGADLLADPDLALDPGHAAKILAYAFMLKEVPKTAAADDWVKVRRLVNGNLDGWKRFSSIVTALLKLLPEQG</sequence>
<protein>
    <submittedName>
        <fullName evidence="2">Lysozyme</fullName>
    </submittedName>
</protein>
<dbReference type="EMBL" id="BSDD01000005">
    <property type="protein sequence ID" value="GLH71173.1"/>
    <property type="molecule type" value="Genomic_DNA"/>
</dbReference>
<name>A0ABQ5Q9S8_9BACT</name>
<dbReference type="Pfam" id="PF00182">
    <property type="entry name" value="Glyco_hydro_19"/>
    <property type="match status" value="1"/>
</dbReference>
<dbReference type="Proteomes" id="UP001165089">
    <property type="component" value="Unassembled WGS sequence"/>
</dbReference>
<feature type="domain" description="Glycoside hydrolase family 19 catalytic" evidence="1">
    <location>
        <begin position="50"/>
        <end position="145"/>
    </location>
</feature>
<comment type="caution">
    <text evidence="2">The sequence shown here is derived from an EMBL/GenBank/DDBJ whole genome shotgun (WGS) entry which is preliminary data.</text>
</comment>
<dbReference type="InterPro" id="IPR000726">
    <property type="entry name" value="Glyco_hydro_19_cat"/>
</dbReference>
<dbReference type="InterPro" id="IPR023346">
    <property type="entry name" value="Lysozyme-like_dom_sf"/>
</dbReference>
<proteinExistence type="predicted"/>